<gene>
    <name evidence="5" type="ORF">EDC60_1228</name>
</gene>
<dbReference type="NCBIfam" id="TIGR02532">
    <property type="entry name" value="IV_pilin_GFxxxE"/>
    <property type="match status" value="1"/>
</dbReference>
<dbReference type="PANTHER" id="PTHR30093:SF34">
    <property type="entry name" value="PREPILIN PEPTIDASE-DEPENDENT PROTEIN D"/>
    <property type="match status" value="1"/>
</dbReference>
<dbReference type="PROSITE" id="PS00409">
    <property type="entry name" value="PROKAR_NTER_METHYL"/>
    <property type="match status" value="1"/>
</dbReference>
<organism evidence="5 6">
    <name type="scientific">Diaphorobacter nitroreducens</name>
    <dbReference type="NCBI Taxonomy" id="164759"/>
    <lineage>
        <taxon>Bacteria</taxon>
        <taxon>Pseudomonadati</taxon>
        <taxon>Pseudomonadota</taxon>
        <taxon>Betaproteobacteria</taxon>
        <taxon>Burkholderiales</taxon>
        <taxon>Comamonadaceae</taxon>
        <taxon>Diaphorobacter</taxon>
    </lineage>
</organism>
<dbReference type="AlphaFoldDB" id="A0AAX1WZ99"/>
<dbReference type="Pfam" id="PF07963">
    <property type="entry name" value="N_methyl"/>
    <property type="match status" value="1"/>
</dbReference>
<feature type="transmembrane region" description="Helical" evidence="4">
    <location>
        <begin position="12"/>
        <end position="32"/>
    </location>
</feature>
<dbReference type="EMBL" id="RJVL01000002">
    <property type="protein sequence ID" value="ROR49234.1"/>
    <property type="molecule type" value="Genomic_DNA"/>
</dbReference>
<dbReference type="SUPFAM" id="SSF54523">
    <property type="entry name" value="Pili subunits"/>
    <property type="match status" value="1"/>
</dbReference>
<name>A0AAX1WZ99_9BURK</name>
<keyword evidence="4" id="KW-0472">Membrane</keyword>
<reference evidence="5 6" key="1">
    <citation type="submission" date="2018-11" db="EMBL/GenBank/DDBJ databases">
        <title>Genomic Encyclopedia of Type Strains, Phase IV (KMG-IV): sequencing the most valuable type-strain genomes for metagenomic binning, comparative biology and taxonomic classification.</title>
        <authorList>
            <person name="Goeker M."/>
        </authorList>
    </citation>
    <scope>NUCLEOTIDE SEQUENCE [LARGE SCALE GENOMIC DNA]</scope>
    <source>
        <strain evidence="5 6">DSM 15985</strain>
    </source>
</reference>
<dbReference type="Proteomes" id="UP000271868">
    <property type="component" value="Unassembled WGS sequence"/>
</dbReference>
<accession>A0AAX1WZ99</accession>
<keyword evidence="4" id="KW-0812">Transmembrane</keyword>
<dbReference type="GO" id="GO:0009289">
    <property type="term" value="C:pilus"/>
    <property type="evidence" value="ECO:0007669"/>
    <property type="project" value="InterPro"/>
</dbReference>
<keyword evidence="2" id="KW-0488">Methylation</keyword>
<keyword evidence="4" id="KW-1133">Transmembrane helix</keyword>
<dbReference type="InterPro" id="IPR001082">
    <property type="entry name" value="Pilin"/>
</dbReference>
<sequence>MKRTLQQGFTLIELMIVVAIIGILAAIALPAYQDYTIRTKVSEGLVLASGQKPIVADNAANATPDASGGLFASMETAAPGAAAAPCNAAGTCSLNGGTTAAPLTKNVESIVGTTADGHMVISYTPALVPAASNILELWPTANGAVLAAGTPPNGPLKWTCYTAGKAAVDGATNGATLQPKYAPAECR</sequence>
<dbReference type="GO" id="GO:0007155">
    <property type="term" value="P:cell adhesion"/>
    <property type="evidence" value="ECO:0007669"/>
    <property type="project" value="InterPro"/>
</dbReference>
<dbReference type="InterPro" id="IPR045584">
    <property type="entry name" value="Pilin-like"/>
</dbReference>
<keyword evidence="6" id="KW-1185">Reference proteome</keyword>
<evidence type="ECO:0000256" key="2">
    <source>
        <dbReference type="ARBA" id="ARBA00022481"/>
    </source>
</evidence>
<dbReference type="Gene3D" id="3.30.700.10">
    <property type="entry name" value="Glycoprotein, Type 4 Pilin"/>
    <property type="match status" value="1"/>
</dbReference>
<evidence type="ECO:0000313" key="5">
    <source>
        <dbReference type="EMBL" id="ROR49234.1"/>
    </source>
</evidence>
<comment type="caution">
    <text evidence="5">The sequence shown here is derived from an EMBL/GenBank/DDBJ whole genome shotgun (WGS) entry which is preliminary data.</text>
</comment>
<evidence type="ECO:0000313" key="6">
    <source>
        <dbReference type="Proteomes" id="UP000271868"/>
    </source>
</evidence>
<dbReference type="InterPro" id="IPR012902">
    <property type="entry name" value="N_methyl_site"/>
</dbReference>
<evidence type="ECO:0000256" key="4">
    <source>
        <dbReference type="SAM" id="Phobius"/>
    </source>
</evidence>
<dbReference type="Pfam" id="PF00114">
    <property type="entry name" value="Pilin"/>
    <property type="match status" value="1"/>
</dbReference>
<proteinExistence type="inferred from homology"/>
<evidence type="ECO:0000256" key="1">
    <source>
        <dbReference type="ARBA" id="ARBA00005233"/>
    </source>
</evidence>
<keyword evidence="3" id="KW-0281">Fimbrium</keyword>
<dbReference type="RefSeq" id="WP_123675499.1">
    <property type="nucleotide sequence ID" value="NZ_RJVL01000002.1"/>
</dbReference>
<comment type="similarity">
    <text evidence="1 3">Belongs to the N-Me-Phe pilin family.</text>
</comment>
<protein>
    <submittedName>
        <fullName evidence="5">Type IV pilus assembly protein PilA</fullName>
    </submittedName>
</protein>
<dbReference type="PANTHER" id="PTHR30093">
    <property type="entry name" value="GENERAL SECRETION PATHWAY PROTEIN G"/>
    <property type="match status" value="1"/>
</dbReference>
<evidence type="ECO:0000256" key="3">
    <source>
        <dbReference type="RuleBase" id="RU000389"/>
    </source>
</evidence>